<evidence type="ECO:0000256" key="1">
    <source>
        <dbReference type="SAM" id="MobiDB-lite"/>
    </source>
</evidence>
<dbReference type="Proteomes" id="UP000037460">
    <property type="component" value="Unassembled WGS sequence"/>
</dbReference>
<dbReference type="SMART" id="SM00164">
    <property type="entry name" value="TBC"/>
    <property type="match status" value="1"/>
</dbReference>
<dbReference type="AlphaFoldDB" id="A0A0M0JWQ4"/>
<sequence length="661" mass="71145">SVLLGVRVEAVGLCEVGLSVDTCSAAGTPDSATPDAAWSWRFAHWMWWPVPHTVAPSAISAIQLKLKLISRDEAPGRRSPELLQASYRPDLQASLRPGDLGKKEEEAEAALGVAELALAKVLASPHEALLFTLPVHASAHNGASPHEALAFSRPVALTPSGNGGVPVNGTDSAAVGAHGSAATSLPAADGAVVGVSAADGSSVPTRGVAHDGAHVGAHDGAHHGAHHGASPVGTLLVRVTWRPTLDVPDATLPLDVYGFQVPMAHVLAFHRVRVSTGRDSTMWLSQWNALMRRTGVDGSLPAEAAQLARSKFGRVPLQHRPHAWLCLSGARDLMLASAVPYRELVRRAEMGEAPIDRDVSKQIERDLPRTFPQHRAFASPTGLREALRRVLLTYASYNVSVGYCQSLNFIVAIFLLVADEEGAFWLLVALCRTVVADYHTRDMSGLRIDTAAFVTLVQEKLPSLHAHFVKLEVPLEILASQWWLCLYANVLPTATLLRMWDVVLAGGGVDTLVASSLSLLRRFEPRLKETEDIAGVYAVLAEATTAVWDPDELMLSMQEEPPAQRLAMHEQRESKRKEVLEALIRDLPCSEADVMRLLQVQRRQGFVHKSHSIAIAAAEAGVPSSAAESTSLCAMCLDRYISATDLARLLLLGSPMAGRKH</sequence>
<dbReference type="PANTHER" id="PTHR47219">
    <property type="entry name" value="RAB GTPASE-ACTIVATING PROTEIN 1-LIKE"/>
    <property type="match status" value="1"/>
</dbReference>
<dbReference type="PROSITE" id="PS50086">
    <property type="entry name" value="TBC_RABGAP"/>
    <property type="match status" value="1"/>
</dbReference>
<feature type="domain" description="Rab-GAP TBC" evidence="2">
    <location>
        <begin position="314"/>
        <end position="507"/>
    </location>
</feature>
<dbReference type="Gene3D" id="1.10.472.80">
    <property type="entry name" value="Ypt/Rab-GAP domain of gyp1p, domain 3"/>
    <property type="match status" value="1"/>
</dbReference>
<comment type="caution">
    <text evidence="3">The sequence shown here is derived from an EMBL/GenBank/DDBJ whole genome shotgun (WGS) entry which is preliminary data.</text>
</comment>
<keyword evidence="4" id="KW-1185">Reference proteome</keyword>
<accession>A0A0M0JWQ4</accession>
<evidence type="ECO:0000313" key="4">
    <source>
        <dbReference type="Proteomes" id="UP000037460"/>
    </source>
</evidence>
<dbReference type="InterPro" id="IPR050302">
    <property type="entry name" value="Rab_GAP_TBC_domain"/>
</dbReference>
<dbReference type="GO" id="GO:0005096">
    <property type="term" value="F:GTPase activator activity"/>
    <property type="evidence" value="ECO:0007669"/>
    <property type="project" value="TreeGrafter"/>
</dbReference>
<feature type="region of interest" description="Disordered" evidence="1">
    <location>
        <begin position="209"/>
        <end position="229"/>
    </location>
</feature>
<dbReference type="SUPFAM" id="SSF47923">
    <property type="entry name" value="Ypt/Rab-GAP domain of gyp1p"/>
    <property type="match status" value="2"/>
</dbReference>
<dbReference type="InterPro" id="IPR035969">
    <property type="entry name" value="Rab-GAP_TBC_sf"/>
</dbReference>
<dbReference type="EMBL" id="JWZX01002168">
    <property type="protein sequence ID" value="KOO30762.1"/>
    <property type="molecule type" value="Genomic_DNA"/>
</dbReference>
<gene>
    <name evidence="3" type="ORF">Ctob_002704</name>
</gene>
<evidence type="ECO:0000313" key="3">
    <source>
        <dbReference type="EMBL" id="KOO30762.1"/>
    </source>
</evidence>
<dbReference type="Gene3D" id="1.10.8.270">
    <property type="entry name" value="putative rabgap domain of human tbc1 domain family member 14 like domains"/>
    <property type="match status" value="1"/>
</dbReference>
<protein>
    <submittedName>
        <fullName evidence="3">Tbc1 domain family member 2a-like protein</fullName>
    </submittedName>
</protein>
<feature type="compositionally biased region" description="Basic and acidic residues" evidence="1">
    <location>
        <begin position="209"/>
        <end position="222"/>
    </location>
</feature>
<evidence type="ECO:0000259" key="2">
    <source>
        <dbReference type="PROSITE" id="PS50086"/>
    </source>
</evidence>
<dbReference type="Pfam" id="PF00566">
    <property type="entry name" value="RabGAP-TBC"/>
    <property type="match status" value="1"/>
</dbReference>
<reference evidence="4" key="1">
    <citation type="journal article" date="2015" name="PLoS Genet.">
        <title>Genome Sequence and Transcriptome Analyses of Chrysochromulina tobin: Metabolic Tools for Enhanced Algal Fitness in the Prominent Order Prymnesiales (Haptophyceae).</title>
        <authorList>
            <person name="Hovde B.T."/>
            <person name="Deodato C.R."/>
            <person name="Hunsperger H.M."/>
            <person name="Ryken S.A."/>
            <person name="Yost W."/>
            <person name="Jha R.K."/>
            <person name="Patterson J."/>
            <person name="Monnat R.J. Jr."/>
            <person name="Barlow S.B."/>
            <person name="Starkenburg S.R."/>
            <person name="Cattolico R.A."/>
        </authorList>
    </citation>
    <scope>NUCLEOTIDE SEQUENCE</scope>
    <source>
        <strain evidence="4">CCMP291</strain>
    </source>
</reference>
<dbReference type="PANTHER" id="PTHR47219:SF20">
    <property type="entry name" value="TBC1 DOMAIN FAMILY MEMBER 2B"/>
    <property type="match status" value="1"/>
</dbReference>
<feature type="non-terminal residue" evidence="3">
    <location>
        <position position="1"/>
    </location>
</feature>
<dbReference type="InterPro" id="IPR000195">
    <property type="entry name" value="Rab-GAP-TBC_dom"/>
</dbReference>
<dbReference type="FunFam" id="1.10.8.270:FF:000016">
    <property type="entry name" value="TBC1 domain family member 2A"/>
    <property type="match status" value="1"/>
</dbReference>
<dbReference type="OrthoDB" id="294251at2759"/>
<dbReference type="GO" id="GO:0031267">
    <property type="term" value="F:small GTPase binding"/>
    <property type="evidence" value="ECO:0007669"/>
    <property type="project" value="TreeGrafter"/>
</dbReference>
<name>A0A0M0JWQ4_9EUKA</name>
<organism evidence="3 4">
    <name type="scientific">Chrysochromulina tobinii</name>
    <dbReference type="NCBI Taxonomy" id="1460289"/>
    <lineage>
        <taxon>Eukaryota</taxon>
        <taxon>Haptista</taxon>
        <taxon>Haptophyta</taxon>
        <taxon>Prymnesiophyceae</taxon>
        <taxon>Prymnesiales</taxon>
        <taxon>Chrysochromulinaceae</taxon>
        <taxon>Chrysochromulina</taxon>
    </lineage>
</organism>
<proteinExistence type="predicted"/>